<dbReference type="SMART" id="SM00460">
    <property type="entry name" value="TGc"/>
    <property type="match status" value="1"/>
</dbReference>
<keyword evidence="4" id="KW-1185">Reference proteome</keyword>
<dbReference type="GO" id="GO:0008233">
    <property type="term" value="F:peptidase activity"/>
    <property type="evidence" value="ECO:0007669"/>
    <property type="project" value="UniProtKB-KW"/>
</dbReference>
<dbReference type="Gene3D" id="3.10.620.30">
    <property type="match status" value="1"/>
</dbReference>
<comment type="caution">
    <text evidence="3">The sequence shown here is derived from an EMBL/GenBank/DDBJ whole genome shotgun (WGS) entry which is preliminary data.</text>
</comment>
<dbReference type="GO" id="GO:0006508">
    <property type="term" value="P:proteolysis"/>
    <property type="evidence" value="ECO:0007669"/>
    <property type="project" value="UniProtKB-KW"/>
</dbReference>
<dbReference type="EMBL" id="JACHXP010000013">
    <property type="protein sequence ID" value="MBB3191383.1"/>
    <property type="molecule type" value="Genomic_DNA"/>
</dbReference>
<dbReference type="Proteomes" id="UP000547614">
    <property type="component" value="Unassembled WGS sequence"/>
</dbReference>
<dbReference type="InterPro" id="IPR002931">
    <property type="entry name" value="Transglutaminase-like"/>
</dbReference>
<organism evidence="3 4">
    <name type="scientific">Halomonas cerina</name>
    <dbReference type="NCBI Taxonomy" id="447424"/>
    <lineage>
        <taxon>Bacteria</taxon>
        <taxon>Pseudomonadati</taxon>
        <taxon>Pseudomonadota</taxon>
        <taxon>Gammaproteobacteria</taxon>
        <taxon>Oceanospirillales</taxon>
        <taxon>Halomonadaceae</taxon>
        <taxon>Halomonas</taxon>
    </lineage>
</organism>
<dbReference type="Pfam" id="PF11992">
    <property type="entry name" value="TgpA_N"/>
    <property type="match status" value="1"/>
</dbReference>
<keyword evidence="1" id="KW-0472">Membrane</keyword>
<dbReference type="AlphaFoldDB" id="A0A839V6T0"/>
<dbReference type="PANTHER" id="PTHR42736">
    <property type="entry name" value="PROTEIN-GLUTAMINE GAMMA-GLUTAMYLTRANSFERASE"/>
    <property type="match status" value="1"/>
</dbReference>
<feature type="transmembrane region" description="Helical" evidence="1">
    <location>
        <begin position="27"/>
        <end position="57"/>
    </location>
</feature>
<name>A0A839V6T0_9GAMM</name>
<reference evidence="3 4" key="1">
    <citation type="submission" date="2020-08" db="EMBL/GenBank/DDBJ databases">
        <title>Genomic Encyclopedia of Type Strains, Phase III (KMG-III): the genomes of soil and plant-associated and newly described type strains.</title>
        <authorList>
            <person name="Whitman W."/>
        </authorList>
    </citation>
    <scope>NUCLEOTIDE SEQUENCE [LARGE SCALE GENOMIC DNA]</scope>
    <source>
        <strain evidence="3 4">CECT 7282</strain>
    </source>
</reference>
<evidence type="ECO:0000313" key="3">
    <source>
        <dbReference type="EMBL" id="MBB3191383.1"/>
    </source>
</evidence>
<feature type="domain" description="Transglutaminase-like" evidence="2">
    <location>
        <begin position="421"/>
        <end position="490"/>
    </location>
</feature>
<gene>
    <name evidence="3" type="ORF">FHR94_002642</name>
</gene>
<evidence type="ECO:0000259" key="2">
    <source>
        <dbReference type="SMART" id="SM00460"/>
    </source>
</evidence>
<keyword evidence="1" id="KW-0812">Transmembrane</keyword>
<feature type="transmembrane region" description="Helical" evidence="1">
    <location>
        <begin position="93"/>
        <end position="109"/>
    </location>
</feature>
<dbReference type="PANTHER" id="PTHR42736:SF1">
    <property type="entry name" value="PROTEIN-GLUTAMINE GAMMA-GLUTAMYLTRANSFERASE"/>
    <property type="match status" value="1"/>
</dbReference>
<keyword evidence="1" id="KW-1133">Transmembrane helix</keyword>
<dbReference type="RefSeq" id="WP_183326167.1">
    <property type="nucleotide sequence ID" value="NZ_JACHXP010000013.1"/>
</dbReference>
<sequence length="701" mass="77696">MRRHSGTCSTVLTDNRRLDGAMLRRLFIGQCLVLALHLAYLPAWLAGLALGVAGYRVVQRRRHLPRASLLLRLAAVGGLVVGLRAQYGTLGSMEGLIGLLLGVYLLKLLETHDRRDARVLVMIGLVAVAVAFLHDQGLLMAAGALVAVAWLVQSLIWLAGAATLRQAWGETAWLLGLSAPLMALLFLGMPRLGPLWAMPQLDRAATGLTDTIAPGDVAELSRSDARAFRARFLGPVPSPAQRYWRVYTLSHFDGIRWSRVTPEEQAATLGVPPARVARSGRRSPWAGEAQSRFEAELLLEPDSRPWRPSLGTPLTVDEPQRFLSDATLEGRAPLESRALLVLTSSGISPTYPGAVPLTWHTLLPRDGNPRTRALARRLWRESGADPERYLRAVLARFGQAPYRYTLSPPRLTGTDRMDAFLFDSRAGYCTHYASATAMLARLAGIPARVVAGFLGGERHPEGHFTVRDYDAHAWVEVWRHGAWRRLDPTAAIAPERIEQGPQAVAGSEAFLADAPFSPLRWRELGWANQLRLGWERLEYRWQRGVVGYQDEARRTLVAELVRRLEGLLDLLAARLPGQGALSPFLGLLGALVLALGGTRLARRGRRYLRVRGDERMLIRELQAWLARRGLGARPGESPAAHLRRIVPQAGRAGQALEACARDLERLAYAPVEDAERRERQRHLRRSVGEVRRHLPRRPVGR</sequence>
<accession>A0A839V6T0</accession>
<evidence type="ECO:0000313" key="4">
    <source>
        <dbReference type="Proteomes" id="UP000547614"/>
    </source>
</evidence>
<feature type="transmembrane region" description="Helical" evidence="1">
    <location>
        <begin position="171"/>
        <end position="189"/>
    </location>
</feature>
<dbReference type="InterPro" id="IPR052901">
    <property type="entry name" value="Bact_TGase-like"/>
</dbReference>
<keyword evidence="3" id="KW-0378">Hydrolase</keyword>
<dbReference type="Pfam" id="PF01841">
    <property type="entry name" value="Transglut_core"/>
    <property type="match status" value="1"/>
</dbReference>
<dbReference type="InterPro" id="IPR038765">
    <property type="entry name" value="Papain-like_cys_pep_sf"/>
</dbReference>
<feature type="transmembrane region" description="Helical" evidence="1">
    <location>
        <begin position="139"/>
        <end position="159"/>
    </location>
</feature>
<proteinExistence type="predicted"/>
<protein>
    <submittedName>
        <fullName evidence="3">Transglutaminase-like putative cysteine protease</fullName>
    </submittedName>
</protein>
<feature type="transmembrane region" description="Helical" evidence="1">
    <location>
        <begin position="580"/>
        <end position="601"/>
    </location>
</feature>
<dbReference type="SUPFAM" id="SSF54001">
    <property type="entry name" value="Cysteine proteinases"/>
    <property type="match status" value="1"/>
</dbReference>
<feature type="transmembrane region" description="Helical" evidence="1">
    <location>
        <begin position="116"/>
        <end position="133"/>
    </location>
</feature>
<dbReference type="InterPro" id="IPR021878">
    <property type="entry name" value="TgpA_N"/>
</dbReference>
<keyword evidence="3" id="KW-0645">Protease</keyword>
<evidence type="ECO:0000256" key="1">
    <source>
        <dbReference type="SAM" id="Phobius"/>
    </source>
</evidence>